<keyword evidence="4" id="KW-1185">Reference proteome</keyword>
<feature type="region of interest" description="Disordered" evidence="1">
    <location>
        <begin position="116"/>
        <end position="138"/>
    </location>
</feature>
<feature type="domain" description="DUF4216" evidence="2">
    <location>
        <begin position="3"/>
        <end position="44"/>
    </location>
</feature>
<dbReference type="AlphaFoldDB" id="A0AAV3NHK8"/>
<gene>
    <name evidence="3" type="ORF">LIER_34910</name>
</gene>
<reference evidence="3 4" key="1">
    <citation type="submission" date="2024-01" db="EMBL/GenBank/DDBJ databases">
        <title>The complete chloroplast genome sequence of Lithospermum erythrorhizon: insights into the phylogenetic relationship among Boraginaceae species and the maternal lineages of purple gromwells.</title>
        <authorList>
            <person name="Okada T."/>
            <person name="Watanabe K."/>
        </authorList>
    </citation>
    <scope>NUCLEOTIDE SEQUENCE [LARGE SCALE GENOMIC DNA]</scope>
</reference>
<comment type="caution">
    <text evidence="3">The sequence shown here is derived from an EMBL/GenBank/DDBJ whole genome shotgun (WGS) entry which is preliminary data.</text>
</comment>
<feature type="compositionally biased region" description="Acidic residues" evidence="1">
    <location>
        <begin position="124"/>
        <end position="138"/>
    </location>
</feature>
<name>A0AAV3NHK8_LITER</name>
<evidence type="ECO:0000313" key="3">
    <source>
        <dbReference type="EMBL" id="GAA0138281.1"/>
    </source>
</evidence>
<protein>
    <recommendedName>
        <fullName evidence="2">DUF4216 domain-containing protein</fullName>
    </recommendedName>
</protein>
<organism evidence="3 4">
    <name type="scientific">Lithospermum erythrorhizon</name>
    <name type="common">Purple gromwell</name>
    <name type="synonym">Lithospermum officinale var. erythrorhizon</name>
    <dbReference type="NCBI Taxonomy" id="34254"/>
    <lineage>
        <taxon>Eukaryota</taxon>
        <taxon>Viridiplantae</taxon>
        <taxon>Streptophyta</taxon>
        <taxon>Embryophyta</taxon>
        <taxon>Tracheophyta</taxon>
        <taxon>Spermatophyta</taxon>
        <taxon>Magnoliopsida</taxon>
        <taxon>eudicotyledons</taxon>
        <taxon>Gunneridae</taxon>
        <taxon>Pentapetalae</taxon>
        <taxon>asterids</taxon>
        <taxon>lamiids</taxon>
        <taxon>Boraginales</taxon>
        <taxon>Boraginaceae</taxon>
        <taxon>Boraginoideae</taxon>
        <taxon>Lithospermeae</taxon>
        <taxon>Lithospermum</taxon>
    </lineage>
</organism>
<evidence type="ECO:0000259" key="2">
    <source>
        <dbReference type="Pfam" id="PF13952"/>
    </source>
</evidence>
<dbReference type="Proteomes" id="UP001454036">
    <property type="component" value="Unassembled WGS sequence"/>
</dbReference>
<sequence length="138" mass="15943">MQVHSKKGFVQLKFKKKGQQDDPSILASQAQKVFYLNFVSDDKKYLEWVAATKTFARTQLDWTNIQDDDDNNDDFFQEDEQPVPIPIQPTLELDNDNILVVLDSYDVEDGGQAVRFEKQNVSDGESDDDENDNQEDDY</sequence>
<evidence type="ECO:0000256" key="1">
    <source>
        <dbReference type="SAM" id="MobiDB-lite"/>
    </source>
</evidence>
<proteinExistence type="predicted"/>
<accession>A0AAV3NHK8</accession>
<dbReference type="InterPro" id="IPR025312">
    <property type="entry name" value="DUF4216"/>
</dbReference>
<dbReference type="EMBL" id="BAABME010014916">
    <property type="protein sequence ID" value="GAA0138281.1"/>
    <property type="molecule type" value="Genomic_DNA"/>
</dbReference>
<evidence type="ECO:0000313" key="4">
    <source>
        <dbReference type="Proteomes" id="UP001454036"/>
    </source>
</evidence>
<dbReference type="Pfam" id="PF13952">
    <property type="entry name" value="DUF4216"/>
    <property type="match status" value="1"/>
</dbReference>